<proteinExistence type="predicted"/>
<sequence length="193" mass="21824">MQNYTKAIIVGKSTIWVLSGLHTNDTLEISITKEYAACTASYFLAIDMEYVPIEGRNPISSPSRMLLQDLKHRHRGPFNLHTPVVDDSFVFTMLTFKAQSNAQVQLIITDNDPLQFVFQMRFTHDMAFVSAHHTVMLFLKSTFVNQVALDFSATATHPTTMQIPSFKNKTFIINPNITAADVLNHANDISRYP</sequence>
<comment type="caution">
    <text evidence="1">The sequence shown here is derived from an EMBL/GenBank/DDBJ whole genome shotgun (WGS) entry which is preliminary data.</text>
</comment>
<reference evidence="1 2" key="1">
    <citation type="submission" date="2024-01" db="EMBL/GenBank/DDBJ databases">
        <title>A draft genome for a cacao thread blight-causing isolate of Paramarasmius palmivorus.</title>
        <authorList>
            <person name="Baruah I.K."/>
            <person name="Bukari Y."/>
            <person name="Amoako-Attah I."/>
            <person name="Meinhardt L.W."/>
            <person name="Bailey B.A."/>
            <person name="Cohen S.P."/>
        </authorList>
    </citation>
    <scope>NUCLEOTIDE SEQUENCE [LARGE SCALE GENOMIC DNA]</scope>
    <source>
        <strain evidence="1 2">GH-12</strain>
    </source>
</reference>
<evidence type="ECO:0000313" key="2">
    <source>
        <dbReference type="Proteomes" id="UP001383192"/>
    </source>
</evidence>
<protein>
    <submittedName>
        <fullName evidence="1">Uncharacterized protein</fullName>
    </submittedName>
</protein>
<gene>
    <name evidence="1" type="ORF">VNI00_015274</name>
</gene>
<dbReference type="AlphaFoldDB" id="A0AAW0BM37"/>
<organism evidence="1 2">
    <name type="scientific">Paramarasmius palmivorus</name>
    <dbReference type="NCBI Taxonomy" id="297713"/>
    <lineage>
        <taxon>Eukaryota</taxon>
        <taxon>Fungi</taxon>
        <taxon>Dikarya</taxon>
        <taxon>Basidiomycota</taxon>
        <taxon>Agaricomycotina</taxon>
        <taxon>Agaricomycetes</taxon>
        <taxon>Agaricomycetidae</taxon>
        <taxon>Agaricales</taxon>
        <taxon>Marasmiineae</taxon>
        <taxon>Marasmiaceae</taxon>
        <taxon>Paramarasmius</taxon>
    </lineage>
</organism>
<dbReference type="EMBL" id="JAYKXP010000097">
    <property type="protein sequence ID" value="KAK7027311.1"/>
    <property type="molecule type" value="Genomic_DNA"/>
</dbReference>
<accession>A0AAW0BM37</accession>
<dbReference type="Proteomes" id="UP001383192">
    <property type="component" value="Unassembled WGS sequence"/>
</dbReference>
<keyword evidence="2" id="KW-1185">Reference proteome</keyword>
<name>A0AAW0BM37_9AGAR</name>
<evidence type="ECO:0000313" key="1">
    <source>
        <dbReference type="EMBL" id="KAK7027311.1"/>
    </source>
</evidence>